<dbReference type="Gene3D" id="1.10.1220.10">
    <property type="entry name" value="Met repressor-like"/>
    <property type="match status" value="1"/>
</dbReference>
<dbReference type="KEGG" id="panc:E2636_02190"/>
<reference evidence="1 2" key="1">
    <citation type="submission" date="2019-03" db="EMBL/GenBank/DDBJ databases">
        <title>Complete genome sequence of Paenisporosarcina antarctica CGMCC 1.6503T.</title>
        <authorList>
            <person name="Rong J.-C."/>
            <person name="Chi N.-Y."/>
            <person name="Zhang Q.-F."/>
        </authorList>
    </citation>
    <scope>NUCLEOTIDE SEQUENCE [LARGE SCALE GENOMIC DNA]</scope>
    <source>
        <strain evidence="1 2">CGMCC 1.6503</strain>
    </source>
</reference>
<dbReference type="InterPro" id="IPR013321">
    <property type="entry name" value="Arc_rbn_hlx_hlx"/>
</dbReference>
<protein>
    <submittedName>
        <fullName evidence="1">Transcriptional regulator</fullName>
    </submittedName>
</protein>
<name>A0A4V1AMQ0_9BACL</name>
<dbReference type="OrthoDB" id="1634058at2"/>
<dbReference type="AlphaFoldDB" id="A0A4V1AMQ0"/>
<gene>
    <name evidence="1" type="ORF">E2636_02190</name>
</gene>
<proteinExistence type="predicted"/>
<dbReference type="EMBL" id="CP038015">
    <property type="protein sequence ID" value="QBP40045.1"/>
    <property type="molecule type" value="Genomic_DNA"/>
</dbReference>
<dbReference type="Proteomes" id="UP000294292">
    <property type="component" value="Chromosome"/>
</dbReference>
<sequence length="99" mass="11465">MSEVFTVNEKRKTKEVIVKLPRQFVNNLDKQKEQQLAKPEEFVYISTKKSIKQVQPNLIREAMIKGYVEMSQINLSIASECLHLEYEAEHTVERLVSGG</sequence>
<evidence type="ECO:0000313" key="2">
    <source>
        <dbReference type="Proteomes" id="UP000294292"/>
    </source>
</evidence>
<evidence type="ECO:0000313" key="1">
    <source>
        <dbReference type="EMBL" id="QBP40045.1"/>
    </source>
</evidence>
<keyword evidence="2" id="KW-1185">Reference proteome</keyword>
<dbReference type="GO" id="GO:0006355">
    <property type="term" value="P:regulation of DNA-templated transcription"/>
    <property type="evidence" value="ECO:0007669"/>
    <property type="project" value="InterPro"/>
</dbReference>
<accession>A0A4V1AMQ0</accession>
<organism evidence="1 2">
    <name type="scientific">Paenisporosarcina antarctica</name>
    <dbReference type="NCBI Taxonomy" id="417367"/>
    <lineage>
        <taxon>Bacteria</taxon>
        <taxon>Bacillati</taxon>
        <taxon>Bacillota</taxon>
        <taxon>Bacilli</taxon>
        <taxon>Bacillales</taxon>
        <taxon>Caryophanaceae</taxon>
        <taxon>Paenisporosarcina</taxon>
    </lineage>
</organism>